<comment type="function">
    <text evidence="1">Converts 2,5-diamino-6-(ribosylamino)-4(3h)-pyrimidinone 5'-phosphate into 5-amino-6-(ribosylamino)-2,4(1h,3h)-pyrimidinedione 5'-phosphate.</text>
</comment>
<dbReference type="STRING" id="558173.CDOO_07670"/>
<accession>A0A097IG88</accession>
<name>A0A097IG88_9CORY</name>
<dbReference type="EC" id="1.1.1.193" evidence="7"/>
<protein>
    <recommendedName>
        <fullName evidence="8">Riboflavin biosynthesis protein RibD</fullName>
        <ecNumber evidence="7">1.1.1.193</ecNumber>
        <ecNumber evidence="6">3.5.4.26</ecNumber>
    </recommendedName>
</protein>
<comment type="cofactor">
    <cofactor evidence="19">
        <name>Zn(2+)</name>
        <dbReference type="ChEBI" id="CHEBI:29105"/>
    </cofactor>
    <text evidence="19">Binds 1 zinc ion.</text>
</comment>
<comment type="similarity">
    <text evidence="5">In the C-terminal section; belongs to the HTP reductase family.</text>
</comment>
<dbReference type="InterPro" id="IPR024072">
    <property type="entry name" value="DHFR-like_dom_sf"/>
</dbReference>
<dbReference type="InterPro" id="IPR050765">
    <property type="entry name" value="Riboflavin_Biosynth_HTPR"/>
</dbReference>
<feature type="binding site" evidence="18">
    <location>
        <position position="163"/>
    </location>
    <ligand>
        <name>substrate</name>
    </ligand>
</feature>
<evidence type="ECO:0000256" key="5">
    <source>
        <dbReference type="ARBA" id="ARBA00007417"/>
    </source>
</evidence>
<evidence type="ECO:0000256" key="6">
    <source>
        <dbReference type="ARBA" id="ARBA00012766"/>
    </source>
</evidence>
<dbReference type="Pfam" id="PF00383">
    <property type="entry name" value="dCMP_cyt_deam_1"/>
    <property type="match status" value="1"/>
</dbReference>
<feature type="domain" description="CMP/dCMP-type deaminase" evidence="20">
    <location>
        <begin position="1"/>
        <end position="111"/>
    </location>
</feature>
<feature type="binding site" evidence="18">
    <location>
        <position position="252"/>
    </location>
    <ligand>
        <name>substrate</name>
    </ligand>
</feature>
<dbReference type="InterPro" id="IPR002734">
    <property type="entry name" value="RibDG_C"/>
</dbReference>
<keyword evidence="14" id="KW-0511">Multifunctional enzyme</keyword>
<keyword evidence="10 19" id="KW-0479">Metal-binding</keyword>
<feature type="binding site" evidence="18">
    <location>
        <position position="165"/>
    </location>
    <ligand>
        <name>NADP(+)</name>
        <dbReference type="ChEBI" id="CHEBI:58349"/>
    </ligand>
</feature>
<keyword evidence="12 18" id="KW-0521">NADP</keyword>
<evidence type="ECO:0000256" key="7">
    <source>
        <dbReference type="ARBA" id="ARBA00013173"/>
    </source>
</evidence>
<evidence type="ECO:0000256" key="12">
    <source>
        <dbReference type="ARBA" id="ARBA00022857"/>
    </source>
</evidence>
<evidence type="ECO:0000256" key="14">
    <source>
        <dbReference type="ARBA" id="ARBA00023268"/>
    </source>
</evidence>
<dbReference type="RefSeq" id="WP_018021718.1">
    <property type="nucleotide sequence ID" value="NZ_AQUX01000003.1"/>
</dbReference>
<evidence type="ECO:0000256" key="16">
    <source>
        <dbReference type="ARBA" id="ARBA00049886"/>
    </source>
</evidence>
<comment type="pathway">
    <text evidence="2">Cofactor biosynthesis; riboflavin biosynthesis; 5-amino-6-(D-ribitylamino)uracil from GTP: step 2/4.</text>
</comment>
<dbReference type="InterPro" id="IPR004794">
    <property type="entry name" value="Eubact_RibD"/>
</dbReference>
<dbReference type="PIRSF" id="PIRSF006769">
    <property type="entry name" value="RibD"/>
    <property type="match status" value="1"/>
</dbReference>
<evidence type="ECO:0000313" key="21">
    <source>
        <dbReference type="EMBL" id="AIT61150.1"/>
    </source>
</evidence>
<evidence type="ECO:0000256" key="15">
    <source>
        <dbReference type="ARBA" id="ARBA00049861"/>
    </source>
</evidence>
<evidence type="ECO:0000313" key="22">
    <source>
        <dbReference type="Proteomes" id="UP000029914"/>
    </source>
</evidence>
<dbReference type="Gene3D" id="3.40.140.10">
    <property type="entry name" value="Cytidine Deaminase, domain 2"/>
    <property type="match status" value="1"/>
</dbReference>
<comment type="pathway">
    <text evidence="3">Cofactor biosynthesis; riboflavin biosynthesis; 5-amino-6-(D-ribitylamino)uracil from GTP: step 3/4.</text>
</comment>
<feature type="binding site" evidence="19">
    <location>
        <position position="83"/>
    </location>
    <ligand>
        <name>Zn(2+)</name>
        <dbReference type="ChEBI" id="CHEBI:29105"/>
        <note>catalytic</note>
    </ligand>
</feature>
<dbReference type="EMBL" id="CP006764">
    <property type="protein sequence ID" value="AIT61150.1"/>
    <property type="molecule type" value="Genomic_DNA"/>
</dbReference>
<evidence type="ECO:0000256" key="13">
    <source>
        <dbReference type="ARBA" id="ARBA00023002"/>
    </source>
</evidence>
<evidence type="ECO:0000256" key="2">
    <source>
        <dbReference type="ARBA" id="ARBA00004882"/>
    </source>
</evidence>
<feature type="binding site" evidence="19">
    <location>
        <position position="74"/>
    </location>
    <ligand>
        <name>Zn(2+)</name>
        <dbReference type="ChEBI" id="CHEBI:29105"/>
        <note>catalytic</note>
    </ligand>
</feature>
<dbReference type="InterPro" id="IPR016192">
    <property type="entry name" value="APOBEC/CMP_deaminase_Zn-bd"/>
</dbReference>
<dbReference type="PROSITE" id="PS51747">
    <property type="entry name" value="CYT_DCMP_DEAMINASES_2"/>
    <property type="match status" value="1"/>
</dbReference>
<dbReference type="OrthoDB" id="9800865at2"/>
<dbReference type="eggNOG" id="COG0117">
    <property type="taxonomic scope" value="Bacteria"/>
</dbReference>
<feature type="binding site" evidence="19">
    <location>
        <position position="49"/>
    </location>
    <ligand>
        <name>Zn(2+)</name>
        <dbReference type="ChEBI" id="CHEBI:29105"/>
        <note>catalytic</note>
    </ligand>
</feature>
<dbReference type="UniPathway" id="UPA00275">
    <property type="reaction ID" value="UER00401"/>
</dbReference>
<feature type="active site" description="Proton donor" evidence="17">
    <location>
        <position position="51"/>
    </location>
</feature>
<sequence>MNDNALAAAIAAGDSVRGTTSPNPSVGAAIVSGDEIAGVGATQPPGGPHAEVMALRQAGERARGATAVVTLEPCNHTGRTGPCSRALIDAGINRLLYLNSDPFPQAAGGADYLRERGVEVEFLNQRVEALEPWLAATRLGRPHVTLKFAQTLDGFTAAEDGTSKWITGSEARRHVHEDRQLRDAIIVGTGTALADNPSLTARDADGNLLARQPRGVVIGRREVNASHLVQYPDIDTALDALWEDGARDVLVEGGAGLAASFLREDKVDAVRAYVAPMLLGSGLSTIGGGLATTLAEAQRFSLVNHRQVGEDIVINLTRKV</sequence>
<evidence type="ECO:0000256" key="4">
    <source>
        <dbReference type="ARBA" id="ARBA00005259"/>
    </source>
</evidence>
<dbReference type="Proteomes" id="UP000029914">
    <property type="component" value="Chromosome"/>
</dbReference>
<dbReference type="PANTHER" id="PTHR38011:SF7">
    <property type="entry name" value="2,5-DIAMINO-6-RIBOSYLAMINO-4(3H)-PYRIMIDINONE 5'-PHOSPHATE REDUCTASE"/>
    <property type="match status" value="1"/>
</dbReference>
<keyword evidence="22" id="KW-1185">Reference proteome</keyword>
<dbReference type="HOGENOM" id="CLU_036590_1_0_11"/>
<feature type="binding site" evidence="18">
    <location>
        <position position="199"/>
    </location>
    <ligand>
        <name>NADP(+)</name>
        <dbReference type="ChEBI" id="CHEBI:58349"/>
    </ligand>
</feature>
<gene>
    <name evidence="21" type="ORF">CDOO_07670</name>
</gene>
<comment type="catalytic activity">
    <reaction evidence="16">
        <text>2,5-diamino-6-hydroxy-4-(5-phosphoribosylamino)-pyrimidine + H2O + H(+) = 5-amino-6-(5-phospho-D-ribosylamino)uracil + NH4(+)</text>
        <dbReference type="Rhea" id="RHEA:21868"/>
        <dbReference type="ChEBI" id="CHEBI:15377"/>
        <dbReference type="ChEBI" id="CHEBI:15378"/>
        <dbReference type="ChEBI" id="CHEBI:28938"/>
        <dbReference type="ChEBI" id="CHEBI:58453"/>
        <dbReference type="ChEBI" id="CHEBI:58614"/>
        <dbReference type="EC" id="3.5.4.26"/>
    </reaction>
</comment>
<reference evidence="21 22" key="1">
    <citation type="submission" date="2013-09" db="EMBL/GenBank/DDBJ databases">
        <title>Complete genome sequence of Corynebacterium doosanense CAU 212(T) (=DSM 45436(T)), isolated from activated sludge.</title>
        <authorList>
            <person name="Schaffert L."/>
            <person name="Albersmeier A."/>
            <person name="Kalinowski J."/>
            <person name="Ruckert C."/>
        </authorList>
    </citation>
    <scope>NUCLEOTIDE SEQUENCE [LARGE SCALE GENOMIC DNA]</scope>
    <source>
        <strain evidence="21 22">CAU 212</strain>
    </source>
</reference>
<dbReference type="Pfam" id="PF01872">
    <property type="entry name" value="RibD_C"/>
    <property type="match status" value="1"/>
</dbReference>
<feature type="binding site" evidence="18">
    <location>
        <position position="202"/>
    </location>
    <ligand>
        <name>substrate</name>
    </ligand>
</feature>
<feature type="binding site" evidence="18">
    <location>
        <position position="191"/>
    </location>
    <ligand>
        <name>NADP(+)</name>
        <dbReference type="ChEBI" id="CHEBI:58349"/>
    </ligand>
</feature>
<evidence type="ECO:0000256" key="18">
    <source>
        <dbReference type="PIRSR" id="PIRSR006769-2"/>
    </source>
</evidence>
<dbReference type="SUPFAM" id="SSF53927">
    <property type="entry name" value="Cytidine deaminase-like"/>
    <property type="match status" value="1"/>
</dbReference>
<evidence type="ECO:0000256" key="9">
    <source>
        <dbReference type="ARBA" id="ARBA00022619"/>
    </source>
</evidence>
<evidence type="ECO:0000256" key="17">
    <source>
        <dbReference type="PIRSR" id="PIRSR006769-1"/>
    </source>
</evidence>
<feature type="binding site" evidence="18">
    <location>
        <begin position="254"/>
        <end position="260"/>
    </location>
    <ligand>
        <name>NADP(+)</name>
        <dbReference type="ChEBI" id="CHEBI:58349"/>
    </ligand>
</feature>
<dbReference type="SUPFAM" id="SSF53597">
    <property type="entry name" value="Dihydrofolate reductase-like"/>
    <property type="match status" value="1"/>
</dbReference>
<dbReference type="Gene3D" id="3.40.430.10">
    <property type="entry name" value="Dihydrofolate Reductase, subunit A"/>
    <property type="match status" value="2"/>
</dbReference>
<feature type="binding site" evidence="18">
    <location>
        <position position="179"/>
    </location>
    <ligand>
        <name>substrate</name>
    </ligand>
</feature>
<dbReference type="EC" id="3.5.4.26" evidence="6"/>
<dbReference type="NCBIfam" id="TIGR00326">
    <property type="entry name" value="eubact_ribD"/>
    <property type="match status" value="1"/>
</dbReference>
<keyword evidence="11 19" id="KW-0862">Zinc</keyword>
<evidence type="ECO:0000256" key="11">
    <source>
        <dbReference type="ARBA" id="ARBA00022833"/>
    </source>
</evidence>
<evidence type="ECO:0000256" key="10">
    <source>
        <dbReference type="ARBA" id="ARBA00022723"/>
    </source>
</evidence>
<evidence type="ECO:0000256" key="3">
    <source>
        <dbReference type="ARBA" id="ARBA00004910"/>
    </source>
</evidence>
<evidence type="ECO:0000256" key="19">
    <source>
        <dbReference type="PIRSR" id="PIRSR006769-3"/>
    </source>
</evidence>
<dbReference type="GO" id="GO:0008270">
    <property type="term" value="F:zinc ion binding"/>
    <property type="evidence" value="ECO:0007669"/>
    <property type="project" value="InterPro"/>
</dbReference>
<keyword evidence="9" id="KW-0686">Riboflavin biosynthesis</keyword>
<dbReference type="GO" id="GO:0009231">
    <property type="term" value="P:riboflavin biosynthetic process"/>
    <property type="evidence" value="ECO:0007669"/>
    <property type="project" value="UniProtKB-UniPathway"/>
</dbReference>
<dbReference type="InterPro" id="IPR016193">
    <property type="entry name" value="Cytidine_deaminase-like"/>
</dbReference>
<dbReference type="CDD" id="cd01284">
    <property type="entry name" value="Riboflavin_deaminase-reductase"/>
    <property type="match status" value="1"/>
</dbReference>
<comment type="catalytic activity">
    <reaction evidence="15">
        <text>5-amino-6-(5-phospho-D-ribitylamino)uracil + NADP(+) = 5-amino-6-(5-phospho-D-ribosylamino)uracil + NADPH + H(+)</text>
        <dbReference type="Rhea" id="RHEA:17845"/>
        <dbReference type="ChEBI" id="CHEBI:15378"/>
        <dbReference type="ChEBI" id="CHEBI:57783"/>
        <dbReference type="ChEBI" id="CHEBI:58349"/>
        <dbReference type="ChEBI" id="CHEBI:58421"/>
        <dbReference type="ChEBI" id="CHEBI:58453"/>
        <dbReference type="EC" id="1.1.1.193"/>
    </reaction>
</comment>
<evidence type="ECO:0000256" key="1">
    <source>
        <dbReference type="ARBA" id="ARBA00002151"/>
    </source>
</evidence>
<dbReference type="PANTHER" id="PTHR38011">
    <property type="entry name" value="DIHYDROFOLATE REDUCTASE FAMILY PROTEIN (AFU_ORTHOLOGUE AFUA_8G06820)"/>
    <property type="match status" value="1"/>
</dbReference>
<organism evidence="21 22">
    <name type="scientific">Corynebacterium doosanense CAU 212 = DSM 45436</name>
    <dbReference type="NCBI Taxonomy" id="558173"/>
    <lineage>
        <taxon>Bacteria</taxon>
        <taxon>Bacillati</taxon>
        <taxon>Actinomycetota</taxon>
        <taxon>Actinomycetes</taxon>
        <taxon>Mycobacteriales</taxon>
        <taxon>Corynebacteriaceae</taxon>
        <taxon>Corynebacterium</taxon>
    </lineage>
</organism>
<dbReference type="PROSITE" id="PS00903">
    <property type="entry name" value="CYT_DCMP_DEAMINASES_1"/>
    <property type="match status" value="1"/>
</dbReference>
<dbReference type="eggNOG" id="COG1985">
    <property type="taxonomic scope" value="Bacteria"/>
</dbReference>
<dbReference type="GO" id="GO:0008703">
    <property type="term" value="F:5-amino-6-(5-phosphoribosylamino)uracil reductase activity"/>
    <property type="evidence" value="ECO:0007669"/>
    <property type="project" value="UniProtKB-EC"/>
</dbReference>
<dbReference type="InterPro" id="IPR002125">
    <property type="entry name" value="CMP_dCMP_dom"/>
</dbReference>
<keyword evidence="13" id="KW-0560">Oxidoreductase</keyword>
<feature type="binding site" evidence="18">
    <location>
        <position position="195"/>
    </location>
    <ligand>
        <name>NADP(+)</name>
        <dbReference type="ChEBI" id="CHEBI:58349"/>
    </ligand>
</feature>
<dbReference type="AlphaFoldDB" id="A0A097IG88"/>
<dbReference type="GO" id="GO:0008835">
    <property type="term" value="F:diaminohydroxyphosphoribosylaminopyrimidine deaminase activity"/>
    <property type="evidence" value="ECO:0007669"/>
    <property type="project" value="UniProtKB-EC"/>
</dbReference>
<evidence type="ECO:0000256" key="8">
    <source>
        <dbReference type="ARBA" id="ARBA00019930"/>
    </source>
</evidence>
<evidence type="ECO:0000259" key="20">
    <source>
        <dbReference type="PROSITE" id="PS51747"/>
    </source>
</evidence>
<feature type="binding site" evidence="18">
    <location>
        <position position="149"/>
    </location>
    <ligand>
        <name>NADP(+)</name>
        <dbReference type="ChEBI" id="CHEBI:58349"/>
    </ligand>
</feature>
<comment type="similarity">
    <text evidence="4">In the N-terminal section; belongs to the cytidine and deoxycytidylate deaminase family.</text>
</comment>
<proteinExistence type="inferred from homology"/>
<dbReference type="KEGG" id="cdo:CDOO_07670"/>